<keyword evidence="2" id="KW-1185">Reference proteome</keyword>
<comment type="caution">
    <text evidence="1">The sequence shown here is derived from an EMBL/GenBank/DDBJ whole genome shotgun (WGS) entry which is preliminary data.</text>
</comment>
<dbReference type="Proteomes" id="UP001595833">
    <property type="component" value="Unassembled WGS sequence"/>
</dbReference>
<evidence type="ECO:0000313" key="2">
    <source>
        <dbReference type="Proteomes" id="UP001595833"/>
    </source>
</evidence>
<dbReference type="NCBIfam" id="NF033521">
    <property type="entry name" value="lasso_leader_L3"/>
    <property type="match status" value="1"/>
</dbReference>
<dbReference type="EMBL" id="JBHSJB010000017">
    <property type="protein sequence ID" value="MFC5055927.1"/>
    <property type="molecule type" value="Genomic_DNA"/>
</dbReference>
<dbReference type="RefSeq" id="WP_344039791.1">
    <property type="nucleotide sequence ID" value="NZ_BAAAKE010000018.1"/>
</dbReference>
<accession>A0ABV9Y2G2</accession>
<gene>
    <name evidence="1" type="ORF">ACFPFM_19480</name>
</gene>
<organism evidence="1 2">
    <name type="scientific">Saccharothrix xinjiangensis</name>
    <dbReference type="NCBI Taxonomy" id="204798"/>
    <lineage>
        <taxon>Bacteria</taxon>
        <taxon>Bacillati</taxon>
        <taxon>Actinomycetota</taxon>
        <taxon>Actinomycetes</taxon>
        <taxon>Pseudonocardiales</taxon>
        <taxon>Pseudonocardiaceae</taxon>
        <taxon>Saccharothrix</taxon>
    </lineage>
</organism>
<evidence type="ECO:0000313" key="1">
    <source>
        <dbReference type="EMBL" id="MFC5055927.1"/>
    </source>
</evidence>
<name>A0ABV9Y2G2_9PSEU</name>
<reference evidence="2" key="1">
    <citation type="journal article" date="2019" name="Int. J. Syst. Evol. Microbiol.">
        <title>The Global Catalogue of Microorganisms (GCM) 10K type strain sequencing project: providing services to taxonomists for standard genome sequencing and annotation.</title>
        <authorList>
            <consortium name="The Broad Institute Genomics Platform"/>
            <consortium name="The Broad Institute Genome Sequencing Center for Infectious Disease"/>
            <person name="Wu L."/>
            <person name="Ma J."/>
        </authorList>
    </citation>
    <scope>NUCLEOTIDE SEQUENCE [LARGE SCALE GENOMIC DNA]</scope>
    <source>
        <strain evidence="2">KCTC 12848</strain>
    </source>
</reference>
<sequence length="40" mass="4533">MDEKKTVTPYETPALVELGEFGEDTLGHGEEIEDWQAYFG</sequence>
<proteinExistence type="predicted"/>
<protein>
    <submittedName>
        <fullName evidence="1">Lasso RiPP family leader peptide-containing protein</fullName>
    </submittedName>
</protein>